<dbReference type="RefSeq" id="WP_135950118.1">
    <property type="nucleotide sequence ID" value="NZ_SRYO01000015.1"/>
</dbReference>
<keyword evidence="1" id="KW-1133">Transmembrane helix</keyword>
<evidence type="ECO:0000313" key="2">
    <source>
        <dbReference type="EMBL" id="TGY33084.1"/>
    </source>
</evidence>
<dbReference type="EMBL" id="SRYO01000015">
    <property type="protein sequence ID" value="TGY33084.1"/>
    <property type="molecule type" value="Genomic_DNA"/>
</dbReference>
<dbReference type="Proteomes" id="UP000309893">
    <property type="component" value="Unassembled WGS sequence"/>
</dbReference>
<evidence type="ECO:0000313" key="3">
    <source>
        <dbReference type="Proteomes" id="UP000309893"/>
    </source>
</evidence>
<keyword evidence="1" id="KW-0472">Membrane</keyword>
<protein>
    <submittedName>
        <fullName evidence="2">Uncharacterized protein</fullName>
    </submittedName>
</protein>
<dbReference type="AlphaFoldDB" id="A0A4S2CZ69"/>
<evidence type="ECO:0000256" key="1">
    <source>
        <dbReference type="SAM" id="Phobius"/>
    </source>
</evidence>
<accession>A0A4S2CZ69</accession>
<comment type="caution">
    <text evidence="2">The sequence shown here is derived from an EMBL/GenBank/DDBJ whole genome shotgun (WGS) entry which is preliminary data.</text>
</comment>
<sequence length="161" mass="18005">MIKNYRTTQVLAIIFGITTEVLFFINREGTLLYYVSEGGAWLITIGNFALLCISLALFIAARATRNRPRGRDLDALQSFADRKMYEAMARPEAIPVPSQLLEQLSQPLDTADIPMTGSVGLDHVRSGETVKLTAIEDRSRFVVVELDEVTSELVRVHRSSF</sequence>
<name>A0A4S2CZ69_9MICO</name>
<organism evidence="2 3">
    <name type="scientific">Microbacterium laevaniformans</name>
    <dbReference type="NCBI Taxonomy" id="36807"/>
    <lineage>
        <taxon>Bacteria</taxon>
        <taxon>Bacillati</taxon>
        <taxon>Actinomycetota</taxon>
        <taxon>Actinomycetes</taxon>
        <taxon>Micrococcales</taxon>
        <taxon>Microbacteriaceae</taxon>
        <taxon>Microbacterium</taxon>
    </lineage>
</organism>
<proteinExistence type="predicted"/>
<reference evidence="2 3" key="1">
    <citation type="submission" date="2019-04" db="EMBL/GenBank/DDBJ databases">
        <title>Microbes associate with the intestines of laboratory mice.</title>
        <authorList>
            <person name="Navarre W."/>
            <person name="Wong E."/>
            <person name="Huang K."/>
            <person name="Tropini C."/>
            <person name="Ng K."/>
            <person name="Yu B."/>
        </authorList>
    </citation>
    <scope>NUCLEOTIDE SEQUENCE [LARGE SCALE GENOMIC DNA]</scope>
    <source>
        <strain evidence="2 3">NM46_B2-13</strain>
    </source>
</reference>
<feature type="transmembrane region" description="Helical" evidence="1">
    <location>
        <begin position="38"/>
        <end position="61"/>
    </location>
</feature>
<gene>
    <name evidence="2" type="ORF">E5344_14690</name>
</gene>
<keyword evidence="1" id="KW-0812">Transmembrane</keyword>
<feature type="transmembrane region" description="Helical" evidence="1">
    <location>
        <begin position="7"/>
        <end position="26"/>
    </location>
</feature>